<dbReference type="RefSeq" id="WP_202006635.1">
    <property type="nucleotide sequence ID" value="NZ_JAERRB010000001.1"/>
</dbReference>
<feature type="chain" id="PRO_5045794422" evidence="1">
    <location>
        <begin position="22"/>
        <end position="752"/>
    </location>
</feature>
<gene>
    <name evidence="2" type="ORF">JI741_00460</name>
</gene>
<keyword evidence="3" id="KW-1185">Reference proteome</keyword>
<evidence type="ECO:0000313" key="3">
    <source>
        <dbReference type="Proteomes" id="UP000613030"/>
    </source>
</evidence>
<reference evidence="2 3" key="1">
    <citation type="submission" date="2021-01" db="EMBL/GenBank/DDBJ databases">
        <title>Chryseolinea sp. Jin1 Genome sequencing and assembly.</title>
        <authorList>
            <person name="Kim I."/>
        </authorList>
    </citation>
    <scope>NUCLEOTIDE SEQUENCE [LARGE SCALE GENOMIC DNA]</scope>
    <source>
        <strain evidence="2 3">Jin1</strain>
    </source>
</reference>
<protein>
    <submittedName>
        <fullName evidence="2">Regulator</fullName>
    </submittedName>
</protein>
<sequence length="752" mass="85677">MQRLSLLVLTALVAMACKQSAPPTTTTTDVTVFQDTAFWQEYHEAYPVPAALGEVRSLAVDSKKNVWIATPMGVFIKKDKSLTWDAALPAAAQGPSFAVAIANDSSVWLSTWNALYKIKNNVTAKVEGPVSPLGVLCVAKEGVYAGGPRGVWLCDDGRCEKKSYTVARSIRDMISDQAGGLWVASDVGLYHATADSTRLFSSVDDVVSAYIRGAAFDDRGQVWAGGLGGVAILKDNKKINALLPEQGIPSINVNAVRRSPSGVMWVGTDVGVVRYAADLTPSLRFSRRWLVDDKVNAITFDASGNAWIGTARGVSAIKQKQMTLASKEQYFYDVLMRRHIRDPWIAGQCRLAAEGDTTKWAAEDDDNDGEYTSNYLAMESFRYAATKSDDAKAKARKAFQFLKLLQEVTETDGFFARTIVPTTWSFYHDGNRTYTERERADEEVKEPRFKPVEIRWRKSRDGRWMWKGDTSSDEICGHMFGYFTYYDLVADETEKEEIRRHVSKIVTHLMKHNFTLTDVDDQPTRWGVWSPDRLNHDPEWSPDRSLNSMEVLSFLKFAYYITRDEKFQSEYLRLINTEGYLDNMAKIPQQNPAWFIYFDVILAAYQYPILLKGEDDPKLKKFYEDHIDQWLARRKDDHNPLINFIYVYARQQKKELKPSVEFLTDTPLDLVDWTIDHTRREDVRVVHVPVMGDLQVNTLQPASIRATVRWDKNPWGIVGGDHYMEREPVFWLLPYWMGRYLDMIQPPAKPKA</sequence>
<evidence type="ECO:0000313" key="2">
    <source>
        <dbReference type="EMBL" id="MBL0739660.1"/>
    </source>
</evidence>
<comment type="caution">
    <text evidence="2">The sequence shown here is derived from an EMBL/GenBank/DDBJ whole genome shotgun (WGS) entry which is preliminary data.</text>
</comment>
<evidence type="ECO:0000256" key="1">
    <source>
        <dbReference type="SAM" id="SignalP"/>
    </source>
</evidence>
<dbReference type="InterPro" id="IPR015943">
    <property type="entry name" value="WD40/YVTN_repeat-like_dom_sf"/>
</dbReference>
<dbReference type="PROSITE" id="PS51257">
    <property type="entry name" value="PROKAR_LIPOPROTEIN"/>
    <property type="match status" value="1"/>
</dbReference>
<dbReference type="Gene3D" id="2.130.10.10">
    <property type="entry name" value="YVTN repeat-like/Quinoprotein amine dehydrogenase"/>
    <property type="match status" value="1"/>
</dbReference>
<feature type="signal peptide" evidence="1">
    <location>
        <begin position="1"/>
        <end position="21"/>
    </location>
</feature>
<accession>A0ABS1KJM3</accession>
<proteinExistence type="predicted"/>
<keyword evidence="1" id="KW-0732">Signal</keyword>
<name>A0ABS1KJM3_9BACT</name>
<dbReference type="SUPFAM" id="SSF63829">
    <property type="entry name" value="Calcium-dependent phosphotriesterase"/>
    <property type="match status" value="2"/>
</dbReference>
<dbReference type="Proteomes" id="UP000613030">
    <property type="component" value="Unassembled WGS sequence"/>
</dbReference>
<dbReference type="EMBL" id="JAERRB010000001">
    <property type="protein sequence ID" value="MBL0739660.1"/>
    <property type="molecule type" value="Genomic_DNA"/>
</dbReference>
<organism evidence="2 3">
    <name type="scientific">Chryseolinea lacunae</name>
    <dbReference type="NCBI Taxonomy" id="2801331"/>
    <lineage>
        <taxon>Bacteria</taxon>
        <taxon>Pseudomonadati</taxon>
        <taxon>Bacteroidota</taxon>
        <taxon>Cytophagia</taxon>
        <taxon>Cytophagales</taxon>
        <taxon>Fulvivirgaceae</taxon>
        <taxon>Chryseolinea</taxon>
    </lineage>
</organism>